<dbReference type="EC" id="5.4.4.2" evidence="3"/>
<dbReference type="InterPro" id="IPR005801">
    <property type="entry name" value="ADC_synthase"/>
</dbReference>
<gene>
    <name evidence="7" type="primary">dhbC</name>
    <name evidence="7" type="ORF">AOLFYP35_00259</name>
</gene>
<dbReference type="Pfam" id="PF00425">
    <property type="entry name" value="Chorismate_bind"/>
    <property type="match status" value="1"/>
</dbReference>
<accession>A0A6N2RAM3</accession>
<dbReference type="InterPro" id="IPR015890">
    <property type="entry name" value="Chorismate_C"/>
</dbReference>
<evidence type="ECO:0000313" key="7">
    <source>
        <dbReference type="EMBL" id="VYS77774.1"/>
    </source>
</evidence>
<dbReference type="InterPro" id="IPR004561">
    <property type="entry name" value="IsoChor_synthase"/>
</dbReference>
<dbReference type="Gene3D" id="3.60.120.10">
    <property type="entry name" value="Anthranilate synthase"/>
    <property type="match status" value="1"/>
</dbReference>
<evidence type="ECO:0000256" key="2">
    <source>
        <dbReference type="ARBA" id="ARBA00005297"/>
    </source>
</evidence>
<feature type="domain" description="Chorismate-utilising enzyme C-terminal" evidence="6">
    <location>
        <begin position="178"/>
        <end position="420"/>
    </location>
</feature>
<evidence type="ECO:0000256" key="3">
    <source>
        <dbReference type="ARBA" id="ARBA00012824"/>
    </source>
</evidence>
<sequence>MPSGHFSPIPTLYCWVERIDPSSPHGHLPLTSFLPTSELCAWIRDEAMVGWGQAWRWQRAKDRPPLVEAGENAAITEAARVWDLVREKAQIHWAEGARDAWGSDLPVLPIAFASCAFEDDGERVLVVPAFLIITRGSTRFLVTSSIDSHDKPVFDTEVIDHQLPPAETLSIGPGAMCEEAWCGAVDEIIDALRNEEAGKVVMARDMTIISDSPFDQAALLEHLHQRYPQTWTFAVAGLIGATPEMLVSLHQGKLHSRVLAGSSKPEDADSLPLSLKDRSEHLFAVESVVAALLSVAQDVQAPARPDVLILPNIAHLSSDVYATFPQGSVLDAVAQLHPTAAVCGTPTDDALDLIHAYERTERERYSGPVGWIDGAGNGEFGIALRCGQLENNDRTLRIFAGCGIMPDSSSRSELEETQTKMRPLLEVLNL</sequence>
<dbReference type="PANTHER" id="PTHR42839">
    <property type="entry name" value="ISOCHORISMATE SYNTHASE ENTC"/>
    <property type="match status" value="1"/>
</dbReference>
<reference evidence="7" key="1">
    <citation type="submission" date="2019-11" db="EMBL/GenBank/DDBJ databases">
        <authorList>
            <person name="Feng L."/>
        </authorList>
    </citation>
    <scope>NUCLEOTIDE SEQUENCE</scope>
    <source>
        <strain evidence="7">AodontolyticusLFYP35</strain>
    </source>
</reference>
<evidence type="ECO:0000256" key="5">
    <source>
        <dbReference type="ARBA" id="ARBA00041564"/>
    </source>
</evidence>
<organism evidence="7">
    <name type="scientific">Schaalia odontolytica</name>
    <dbReference type="NCBI Taxonomy" id="1660"/>
    <lineage>
        <taxon>Bacteria</taxon>
        <taxon>Bacillati</taxon>
        <taxon>Actinomycetota</taxon>
        <taxon>Actinomycetes</taxon>
        <taxon>Actinomycetales</taxon>
        <taxon>Actinomycetaceae</taxon>
        <taxon>Schaalia</taxon>
    </lineage>
</organism>
<proteinExistence type="inferred from homology"/>
<dbReference type="NCBIfam" id="TIGR00543">
    <property type="entry name" value="isochor_syn"/>
    <property type="match status" value="1"/>
</dbReference>
<evidence type="ECO:0000259" key="6">
    <source>
        <dbReference type="Pfam" id="PF00425"/>
    </source>
</evidence>
<protein>
    <recommendedName>
        <fullName evidence="3">isochorismate synthase</fullName>
        <ecNumber evidence="3">5.4.4.2</ecNumber>
    </recommendedName>
    <alternativeName>
        <fullName evidence="5">Isochorismate mutase</fullName>
    </alternativeName>
</protein>
<dbReference type="GO" id="GO:0008909">
    <property type="term" value="F:isochorismate synthase activity"/>
    <property type="evidence" value="ECO:0007669"/>
    <property type="project" value="UniProtKB-EC"/>
</dbReference>
<dbReference type="PANTHER" id="PTHR42839:SF2">
    <property type="entry name" value="ISOCHORISMATE SYNTHASE ENTC"/>
    <property type="match status" value="1"/>
</dbReference>
<name>A0A6N2RAM3_9ACTO</name>
<dbReference type="SUPFAM" id="SSF56322">
    <property type="entry name" value="ADC synthase"/>
    <property type="match status" value="1"/>
</dbReference>
<evidence type="ECO:0000256" key="1">
    <source>
        <dbReference type="ARBA" id="ARBA00000799"/>
    </source>
</evidence>
<evidence type="ECO:0000256" key="4">
    <source>
        <dbReference type="ARBA" id="ARBA00023235"/>
    </source>
</evidence>
<comment type="similarity">
    <text evidence="2">Belongs to the isochorismate synthase family.</text>
</comment>
<dbReference type="AlphaFoldDB" id="A0A6N2RAM3"/>
<keyword evidence="4 7" id="KW-0413">Isomerase</keyword>
<comment type="catalytic activity">
    <reaction evidence="1">
        <text>chorismate = isochorismate</text>
        <dbReference type="Rhea" id="RHEA:18985"/>
        <dbReference type="ChEBI" id="CHEBI:29748"/>
        <dbReference type="ChEBI" id="CHEBI:29780"/>
        <dbReference type="EC" id="5.4.4.2"/>
    </reaction>
</comment>
<dbReference type="EMBL" id="CACRSM010000002">
    <property type="protein sequence ID" value="VYS77774.1"/>
    <property type="molecule type" value="Genomic_DNA"/>
</dbReference>